<keyword evidence="2" id="KW-1185">Reference proteome</keyword>
<dbReference type="Proteomes" id="UP000479132">
    <property type="component" value="Unassembled WGS sequence"/>
</dbReference>
<evidence type="ECO:0000313" key="2">
    <source>
        <dbReference type="Proteomes" id="UP000479132"/>
    </source>
</evidence>
<protein>
    <submittedName>
        <fullName evidence="1">Uncharacterized protein</fullName>
    </submittedName>
</protein>
<dbReference type="RefSeq" id="WP_165266002.1">
    <property type="nucleotide sequence ID" value="NZ_JAALLS010000002.1"/>
</dbReference>
<organism evidence="1 2">
    <name type="scientific">Fodinibius halophilus</name>
    <dbReference type="NCBI Taxonomy" id="1736908"/>
    <lineage>
        <taxon>Bacteria</taxon>
        <taxon>Pseudomonadati</taxon>
        <taxon>Balneolota</taxon>
        <taxon>Balneolia</taxon>
        <taxon>Balneolales</taxon>
        <taxon>Balneolaceae</taxon>
        <taxon>Fodinibius</taxon>
    </lineage>
</organism>
<name>A0A6M1T3X2_9BACT</name>
<proteinExistence type="predicted"/>
<reference evidence="1 2" key="1">
    <citation type="submission" date="2020-02" db="EMBL/GenBank/DDBJ databases">
        <title>Aliifodinibius halophilus 2W32, complete genome.</title>
        <authorList>
            <person name="Li Y."/>
            <person name="Wu S."/>
        </authorList>
    </citation>
    <scope>NUCLEOTIDE SEQUENCE [LARGE SCALE GENOMIC DNA]</scope>
    <source>
        <strain evidence="1 2">2W32</strain>
    </source>
</reference>
<dbReference type="EMBL" id="JAALLS010000002">
    <property type="protein sequence ID" value="NGP87353.1"/>
    <property type="molecule type" value="Genomic_DNA"/>
</dbReference>
<sequence>MGESILQPDHPEVQGEEFQKLLEMVRDMMGELHHTASTSVELNQLDITNEWAETIKKGLGSPVISNFQALKSIEESIINMMQEQFIEFIQTKSHLIDSAYIVSENSLHYAIVLKEDTINNEGEILEFKMDYDDTPISQRFPLVISFPSKEHLEDASLSKELTVG</sequence>
<accession>A0A6M1T3X2</accession>
<gene>
    <name evidence="1" type="ORF">G3569_03220</name>
</gene>
<comment type="caution">
    <text evidence="1">The sequence shown here is derived from an EMBL/GenBank/DDBJ whole genome shotgun (WGS) entry which is preliminary data.</text>
</comment>
<dbReference type="AlphaFoldDB" id="A0A6M1T3X2"/>
<evidence type="ECO:0000313" key="1">
    <source>
        <dbReference type="EMBL" id="NGP87353.1"/>
    </source>
</evidence>